<dbReference type="EMBL" id="JBAJEX010000007">
    <property type="protein sequence ID" value="MEO1767491.1"/>
    <property type="molecule type" value="Genomic_DNA"/>
</dbReference>
<comment type="caution">
    <text evidence="3">The sequence shown here is derived from an EMBL/GenBank/DDBJ whole genome shotgun (WGS) entry which is preliminary data.</text>
</comment>
<keyword evidence="2" id="KW-0812">Transmembrane</keyword>
<proteinExistence type="predicted"/>
<evidence type="ECO:0000256" key="2">
    <source>
        <dbReference type="SAM" id="Phobius"/>
    </source>
</evidence>
<accession>A0ABV0EFQ1</accession>
<dbReference type="Proteomes" id="UP001482231">
    <property type="component" value="Unassembled WGS sequence"/>
</dbReference>
<evidence type="ECO:0000256" key="1">
    <source>
        <dbReference type="SAM" id="MobiDB-lite"/>
    </source>
</evidence>
<gene>
    <name evidence="3" type="ORF">V6E02_09740</name>
</gene>
<organism evidence="3 4">
    <name type="scientific">Thiobacter aerophilum</name>
    <dbReference type="NCBI Taxonomy" id="3121275"/>
    <lineage>
        <taxon>Bacteria</taxon>
        <taxon>Pseudomonadati</taxon>
        <taxon>Pseudomonadota</taxon>
        <taxon>Betaproteobacteria</taxon>
        <taxon>Burkholderiales</taxon>
        <taxon>Thiobacteraceae</taxon>
        <taxon>Thiobacter</taxon>
    </lineage>
</organism>
<dbReference type="RefSeq" id="WP_347308600.1">
    <property type="nucleotide sequence ID" value="NZ_JBAJEX010000007.1"/>
</dbReference>
<keyword evidence="4" id="KW-1185">Reference proteome</keyword>
<evidence type="ECO:0000313" key="3">
    <source>
        <dbReference type="EMBL" id="MEO1767491.1"/>
    </source>
</evidence>
<evidence type="ECO:0000313" key="4">
    <source>
        <dbReference type="Proteomes" id="UP001482231"/>
    </source>
</evidence>
<feature type="region of interest" description="Disordered" evidence="1">
    <location>
        <begin position="151"/>
        <end position="170"/>
    </location>
</feature>
<name>A0ABV0EFQ1_9BURK</name>
<feature type="transmembrane region" description="Helical" evidence="2">
    <location>
        <begin position="62"/>
        <end position="84"/>
    </location>
</feature>
<feature type="transmembrane region" description="Helical" evidence="2">
    <location>
        <begin position="90"/>
        <end position="112"/>
    </location>
</feature>
<sequence>MRRRLYFLLPDTTSARQVVDDLLLARVEERHMHVLARDDIPLEGLHEASILQKSDIVHGAEAGLVVGAIAGVVAGLVVLAFPPADTPLRLVTLLLTTMLGAGFGAWVSSMIASSIPNSRLKAFEHAIADGQILLMVDVPASRVREIRELVSRRHPEASGGTQDPTIPAFP</sequence>
<reference evidence="3 4" key="1">
    <citation type="submission" date="2024-02" db="EMBL/GenBank/DDBJ databases">
        <title>New thermophilic sulfur-oxidizing bacteria from a hot springs of the Uzon caldera (Kamchatka, Russia).</title>
        <authorList>
            <person name="Dukat A.M."/>
            <person name="Elcheninov A.G."/>
            <person name="Frolov E.N."/>
        </authorList>
    </citation>
    <scope>NUCLEOTIDE SEQUENCE [LARGE SCALE GENOMIC DNA]</scope>
    <source>
        <strain evidence="3 4">AK1</strain>
    </source>
</reference>
<keyword evidence="2" id="KW-0472">Membrane</keyword>
<keyword evidence="2" id="KW-1133">Transmembrane helix</keyword>
<protein>
    <submittedName>
        <fullName evidence="3">DUF1269 domain-containing protein</fullName>
    </submittedName>
</protein>